<comment type="caution">
    <text evidence="1">The sequence shown here is derived from an EMBL/GenBank/DDBJ whole genome shotgun (WGS) entry which is preliminary data.</text>
</comment>
<dbReference type="AlphaFoldDB" id="A0AAN9RIR6"/>
<dbReference type="Proteomes" id="UP001374584">
    <property type="component" value="Unassembled WGS sequence"/>
</dbReference>
<reference evidence="1 2" key="1">
    <citation type="submission" date="2024-01" db="EMBL/GenBank/DDBJ databases">
        <title>The genomes of 5 underutilized Papilionoideae crops provide insights into root nodulation and disease resistanc.</title>
        <authorList>
            <person name="Jiang F."/>
        </authorList>
    </citation>
    <scope>NUCLEOTIDE SEQUENCE [LARGE SCALE GENOMIC DNA]</scope>
    <source>
        <strain evidence="1">JINMINGXINNONG_FW02</strain>
        <tissue evidence="1">Leaves</tissue>
    </source>
</reference>
<proteinExistence type="predicted"/>
<accession>A0AAN9RIR6</accession>
<dbReference type="EMBL" id="JAYMYR010000003">
    <property type="protein sequence ID" value="KAK7372812.1"/>
    <property type="molecule type" value="Genomic_DNA"/>
</dbReference>
<evidence type="ECO:0000313" key="2">
    <source>
        <dbReference type="Proteomes" id="UP001374584"/>
    </source>
</evidence>
<sequence>MMMKQQNTLEPEVKSGLFWKLKEEHHGLRDKFAQLQNENGNAAQNTTSSGKNQYDKFVGKRQEKLDGVAKYEKVSVVLKGRGEELGRLYDVGVEGFQESEEFEDLMSAIYLNGLRGGVLEARAILLALHTDIEIDEEPKQRIPHLDWTTVTLPPSHDPLMQIFMMMNQQSTSESNVKSKLFSKMKEINQVLGNRLSQLGNENENNAQNTASSSKNQYDELIHKFNIQYDEFVGKRQDNLDHAAEYEKVSGVLKGRGEELERLFNGVVLRLLKLKEFEDLMSAIYLNGLKDGILEARVILLVLHTDTN</sequence>
<protein>
    <submittedName>
        <fullName evidence="1">Uncharacterized protein</fullName>
    </submittedName>
</protein>
<name>A0AAN9RIR6_PHACN</name>
<organism evidence="1 2">
    <name type="scientific">Phaseolus coccineus</name>
    <name type="common">Scarlet runner bean</name>
    <name type="synonym">Phaseolus multiflorus</name>
    <dbReference type="NCBI Taxonomy" id="3886"/>
    <lineage>
        <taxon>Eukaryota</taxon>
        <taxon>Viridiplantae</taxon>
        <taxon>Streptophyta</taxon>
        <taxon>Embryophyta</taxon>
        <taxon>Tracheophyta</taxon>
        <taxon>Spermatophyta</taxon>
        <taxon>Magnoliopsida</taxon>
        <taxon>eudicotyledons</taxon>
        <taxon>Gunneridae</taxon>
        <taxon>Pentapetalae</taxon>
        <taxon>rosids</taxon>
        <taxon>fabids</taxon>
        <taxon>Fabales</taxon>
        <taxon>Fabaceae</taxon>
        <taxon>Papilionoideae</taxon>
        <taxon>50 kb inversion clade</taxon>
        <taxon>NPAAA clade</taxon>
        <taxon>indigoferoid/millettioid clade</taxon>
        <taxon>Phaseoleae</taxon>
        <taxon>Phaseolus</taxon>
    </lineage>
</organism>
<evidence type="ECO:0000313" key="1">
    <source>
        <dbReference type="EMBL" id="KAK7372812.1"/>
    </source>
</evidence>
<keyword evidence="2" id="KW-1185">Reference proteome</keyword>
<gene>
    <name evidence="1" type="ORF">VNO80_06200</name>
</gene>